<dbReference type="InterPro" id="IPR036390">
    <property type="entry name" value="WH_DNA-bd_sf"/>
</dbReference>
<evidence type="ECO:0008006" key="3">
    <source>
        <dbReference type="Google" id="ProtNLM"/>
    </source>
</evidence>
<dbReference type="AlphaFoldDB" id="A0A8J3ET73"/>
<dbReference type="SUPFAM" id="SSF46785">
    <property type="entry name" value="Winged helix' DNA-binding domain"/>
    <property type="match status" value="1"/>
</dbReference>
<proteinExistence type="predicted"/>
<accession>A0A8J3ET73</accession>
<organism evidence="1 2">
    <name type="scientific">Egicoccus halophilus</name>
    <dbReference type="NCBI Taxonomy" id="1670830"/>
    <lineage>
        <taxon>Bacteria</taxon>
        <taxon>Bacillati</taxon>
        <taxon>Actinomycetota</taxon>
        <taxon>Nitriliruptoria</taxon>
        <taxon>Egicoccales</taxon>
        <taxon>Egicoccaceae</taxon>
        <taxon>Egicoccus</taxon>
    </lineage>
</organism>
<comment type="caution">
    <text evidence="1">The sequence shown here is derived from an EMBL/GenBank/DDBJ whole genome shotgun (WGS) entry which is preliminary data.</text>
</comment>
<sequence>MSDPGGQLEAAILALLARRAPQATICPSEAARAVAGDDGDWRARMPAARDAAARLADAGEIRVLQGGATVDVRTARGPVRLGREPRED</sequence>
<evidence type="ECO:0000313" key="1">
    <source>
        <dbReference type="EMBL" id="GGI03345.1"/>
    </source>
</evidence>
<dbReference type="InterPro" id="IPR036388">
    <property type="entry name" value="WH-like_DNA-bd_sf"/>
</dbReference>
<dbReference type="OrthoDB" id="34459at2"/>
<protein>
    <recommendedName>
        <fullName evidence="3">S-adenosylmethionine tRNA ribosyltransferase</fullName>
    </recommendedName>
</protein>
<dbReference type="RefSeq" id="WP_130648380.1">
    <property type="nucleotide sequence ID" value="NZ_BMHA01000001.1"/>
</dbReference>
<reference evidence="1" key="2">
    <citation type="submission" date="2020-09" db="EMBL/GenBank/DDBJ databases">
        <authorList>
            <person name="Sun Q."/>
            <person name="Zhou Y."/>
        </authorList>
    </citation>
    <scope>NUCLEOTIDE SEQUENCE</scope>
    <source>
        <strain evidence="1">CGMCC 1.14988</strain>
    </source>
</reference>
<dbReference type="EMBL" id="BMHA01000001">
    <property type="protein sequence ID" value="GGI03345.1"/>
    <property type="molecule type" value="Genomic_DNA"/>
</dbReference>
<keyword evidence="2" id="KW-1185">Reference proteome</keyword>
<gene>
    <name evidence="1" type="ORF">GCM10011354_03570</name>
</gene>
<reference evidence="1" key="1">
    <citation type="journal article" date="2014" name="Int. J. Syst. Evol. Microbiol.">
        <title>Complete genome sequence of Corynebacterium casei LMG S-19264T (=DSM 44701T), isolated from a smear-ripened cheese.</title>
        <authorList>
            <consortium name="US DOE Joint Genome Institute (JGI-PGF)"/>
            <person name="Walter F."/>
            <person name="Albersmeier A."/>
            <person name="Kalinowski J."/>
            <person name="Ruckert C."/>
        </authorList>
    </citation>
    <scope>NUCLEOTIDE SEQUENCE</scope>
    <source>
        <strain evidence="1">CGMCC 1.14988</strain>
    </source>
</reference>
<dbReference type="Gene3D" id="1.10.10.10">
    <property type="entry name" value="Winged helix-like DNA-binding domain superfamily/Winged helix DNA-binding domain"/>
    <property type="match status" value="1"/>
</dbReference>
<dbReference type="Proteomes" id="UP000650511">
    <property type="component" value="Unassembled WGS sequence"/>
</dbReference>
<name>A0A8J3ET73_9ACTN</name>
<evidence type="ECO:0000313" key="2">
    <source>
        <dbReference type="Proteomes" id="UP000650511"/>
    </source>
</evidence>
<dbReference type="Pfam" id="PF11625">
    <property type="entry name" value="DUF3253"/>
    <property type="match status" value="1"/>
</dbReference>
<dbReference type="InterPro" id="IPR021660">
    <property type="entry name" value="DUF3253"/>
</dbReference>